<dbReference type="Proteomes" id="UP000441523">
    <property type="component" value="Unassembled WGS sequence"/>
</dbReference>
<reference evidence="2 3" key="1">
    <citation type="submission" date="2019-09" db="EMBL/GenBank/DDBJ databases">
        <title>YIM 132548 draft genome.</title>
        <authorList>
            <person name="Jiang L."/>
        </authorList>
    </citation>
    <scope>NUCLEOTIDE SEQUENCE [LARGE SCALE GENOMIC DNA]</scope>
    <source>
        <strain evidence="2 3">YIM 132548</strain>
    </source>
</reference>
<dbReference type="InterPro" id="IPR029058">
    <property type="entry name" value="AB_hydrolase_fold"/>
</dbReference>
<gene>
    <name evidence="2" type="ORF">F6X51_11975</name>
</gene>
<dbReference type="InterPro" id="IPR051049">
    <property type="entry name" value="Dienelactone_hydrolase-like"/>
</dbReference>
<comment type="caution">
    <text evidence="2">The sequence shown here is derived from an EMBL/GenBank/DDBJ whole genome shotgun (WGS) entry which is preliminary data.</text>
</comment>
<sequence length="244" mass="26153">MPHEQVTVRTQDGECPAQVLTPEGAGPWPAAIMYMDAGGIRPAMVEMAQRLADVGHVVLLPDLFYRYGPYGPFVPAEVFKGDFRAILGPLMATTGNDKAAEDTGALLAYLDTRSDVAGRQVGAVGFCMGGGMALAAAAAFPDRFATVASFHGGNLATDAPTSPHLGAPRIKAEVYVAAAENDRSYPPEMAARLEAALTDAGVTLRTETYPAEHGWMMPDFPVYDHEAAERGWRELNAMYHRALR</sequence>
<dbReference type="SUPFAM" id="SSF53474">
    <property type="entry name" value="alpha/beta-Hydrolases"/>
    <property type="match status" value="1"/>
</dbReference>
<evidence type="ECO:0000259" key="1">
    <source>
        <dbReference type="Pfam" id="PF01738"/>
    </source>
</evidence>
<dbReference type="InterPro" id="IPR002925">
    <property type="entry name" value="Dienelactn_hydro"/>
</dbReference>
<organism evidence="2 3">
    <name type="scientific">Methylobacterium planeticum</name>
    <dbReference type="NCBI Taxonomy" id="2615211"/>
    <lineage>
        <taxon>Bacteria</taxon>
        <taxon>Pseudomonadati</taxon>
        <taxon>Pseudomonadota</taxon>
        <taxon>Alphaproteobacteria</taxon>
        <taxon>Hyphomicrobiales</taxon>
        <taxon>Methylobacteriaceae</taxon>
        <taxon>Methylobacterium</taxon>
    </lineage>
</organism>
<protein>
    <submittedName>
        <fullName evidence="2">Dienelactone hydrolase family protein</fullName>
    </submittedName>
</protein>
<feature type="domain" description="Dienelactone hydrolase" evidence="1">
    <location>
        <begin position="17"/>
        <end position="236"/>
    </location>
</feature>
<evidence type="ECO:0000313" key="3">
    <source>
        <dbReference type="Proteomes" id="UP000441523"/>
    </source>
</evidence>
<dbReference type="RefSeq" id="WP_150963874.1">
    <property type="nucleotide sequence ID" value="NZ_VZZJ01000008.1"/>
</dbReference>
<dbReference type="GO" id="GO:0016787">
    <property type="term" value="F:hydrolase activity"/>
    <property type="evidence" value="ECO:0007669"/>
    <property type="project" value="UniProtKB-KW"/>
</dbReference>
<dbReference type="PANTHER" id="PTHR46623">
    <property type="entry name" value="CARBOXYMETHYLENEBUTENOLIDASE-RELATED"/>
    <property type="match status" value="1"/>
</dbReference>
<evidence type="ECO:0000313" key="2">
    <source>
        <dbReference type="EMBL" id="KAB1073453.1"/>
    </source>
</evidence>
<keyword evidence="2" id="KW-0378">Hydrolase</keyword>
<accession>A0A6N6MST5</accession>
<dbReference type="EMBL" id="VZZJ01000008">
    <property type="protein sequence ID" value="KAB1073453.1"/>
    <property type="molecule type" value="Genomic_DNA"/>
</dbReference>
<dbReference type="Pfam" id="PF01738">
    <property type="entry name" value="DLH"/>
    <property type="match status" value="1"/>
</dbReference>
<dbReference type="PANTHER" id="PTHR46623:SF10">
    <property type="entry name" value="CARBOXYMETHYLENEBUTENOLIDASE HOMOLOG"/>
    <property type="match status" value="1"/>
</dbReference>
<dbReference type="Gene3D" id="3.40.50.1820">
    <property type="entry name" value="alpha/beta hydrolase"/>
    <property type="match status" value="1"/>
</dbReference>
<dbReference type="AlphaFoldDB" id="A0A6N6MST5"/>
<keyword evidence="3" id="KW-1185">Reference proteome</keyword>
<name>A0A6N6MST5_9HYPH</name>
<proteinExistence type="predicted"/>